<dbReference type="PANTHER" id="PTHR43546">
    <property type="entry name" value="UPF0173 METAL-DEPENDENT HYDROLASE MJ1163-RELATED"/>
    <property type="match status" value="1"/>
</dbReference>
<sequence>MKVQLLRNATLVITVNNKVLLVDPMLAPRYAYDPIMMTAGNERNPTTELPVTGEALDALIKRVDAVLVTHTHPDHWDVTAKELLPKGIPLFTQPASLAEIQTAGFTQAQAIETHMHWQGIDIYRTCGRHGTGEIEEKMGIVSGFVIKHGHHVVYIAGDTIWCEAVQQALDTYKPTHIIVNGGGARFVVGDSIVMNVGDVITVVKYLPQAKVYVVHMEAVNHCQESREDVRKAIHENGFAERCFVPEDGEVFM</sequence>
<evidence type="ECO:0000313" key="3">
    <source>
        <dbReference type="EMBL" id="GGH77862.1"/>
    </source>
</evidence>
<dbReference type="InterPro" id="IPR001279">
    <property type="entry name" value="Metallo-B-lactamas"/>
</dbReference>
<dbReference type="AlphaFoldDB" id="A0A917J524"/>
<dbReference type="Gene3D" id="3.60.15.10">
    <property type="entry name" value="Ribonuclease Z/Hydroxyacylglutathione hydrolase-like"/>
    <property type="match status" value="1"/>
</dbReference>
<accession>A0A917J524</accession>
<keyword evidence="4" id="KW-1185">Reference proteome</keyword>
<comment type="caution">
    <text evidence="3">The sequence shown here is derived from an EMBL/GenBank/DDBJ whole genome shotgun (WGS) entry which is preliminary data.</text>
</comment>
<protein>
    <submittedName>
        <fullName evidence="3">UPF0173 protein YddR</fullName>
    </submittedName>
</protein>
<proteinExistence type="predicted"/>
<feature type="domain" description="Metallo-beta-lactamase" evidence="2">
    <location>
        <begin position="41"/>
        <end position="216"/>
    </location>
</feature>
<dbReference type="Proteomes" id="UP000627292">
    <property type="component" value="Unassembled WGS sequence"/>
</dbReference>
<organism evidence="3 4">
    <name type="scientific">Filimonas zeae</name>
    <dbReference type="NCBI Taxonomy" id="1737353"/>
    <lineage>
        <taxon>Bacteria</taxon>
        <taxon>Pseudomonadati</taxon>
        <taxon>Bacteroidota</taxon>
        <taxon>Chitinophagia</taxon>
        <taxon>Chitinophagales</taxon>
        <taxon>Chitinophagaceae</taxon>
        <taxon>Filimonas</taxon>
    </lineage>
</organism>
<dbReference type="Pfam" id="PF12706">
    <property type="entry name" value="Lactamase_B_2"/>
    <property type="match status" value="1"/>
</dbReference>
<evidence type="ECO:0000259" key="2">
    <source>
        <dbReference type="Pfam" id="PF12706"/>
    </source>
</evidence>
<dbReference type="InterPro" id="IPR050114">
    <property type="entry name" value="UPF0173_UPF0282_UlaG_hydrolase"/>
</dbReference>
<name>A0A917J524_9BACT</name>
<dbReference type="InterPro" id="IPR036866">
    <property type="entry name" value="RibonucZ/Hydroxyglut_hydro"/>
</dbReference>
<dbReference type="SUPFAM" id="SSF56281">
    <property type="entry name" value="Metallo-hydrolase/oxidoreductase"/>
    <property type="match status" value="1"/>
</dbReference>
<dbReference type="GO" id="GO:0016787">
    <property type="term" value="F:hydrolase activity"/>
    <property type="evidence" value="ECO:0007669"/>
    <property type="project" value="UniProtKB-KW"/>
</dbReference>
<evidence type="ECO:0000256" key="1">
    <source>
        <dbReference type="ARBA" id="ARBA00022801"/>
    </source>
</evidence>
<reference evidence="3" key="2">
    <citation type="submission" date="2020-09" db="EMBL/GenBank/DDBJ databases">
        <authorList>
            <person name="Sun Q."/>
            <person name="Zhou Y."/>
        </authorList>
    </citation>
    <scope>NUCLEOTIDE SEQUENCE</scope>
    <source>
        <strain evidence="3">CGMCC 1.15290</strain>
    </source>
</reference>
<dbReference type="RefSeq" id="WP_188956566.1">
    <property type="nucleotide sequence ID" value="NZ_BMIB01000004.1"/>
</dbReference>
<keyword evidence="1" id="KW-0378">Hydrolase</keyword>
<evidence type="ECO:0000313" key="4">
    <source>
        <dbReference type="Proteomes" id="UP000627292"/>
    </source>
</evidence>
<gene>
    <name evidence="3" type="primary">yddR</name>
    <name evidence="3" type="ORF">GCM10011379_44850</name>
</gene>
<reference evidence="3" key="1">
    <citation type="journal article" date="2014" name="Int. J. Syst. Evol. Microbiol.">
        <title>Complete genome sequence of Corynebacterium casei LMG S-19264T (=DSM 44701T), isolated from a smear-ripened cheese.</title>
        <authorList>
            <consortium name="US DOE Joint Genome Institute (JGI-PGF)"/>
            <person name="Walter F."/>
            <person name="Albersmeier A."/>
            <person name="Kalinowski J."/>
            <person name="Ruckert C."/>
        </authorList>
    </citation>
    <scope>NUCLEOTIDE SEQUENCE</scope>
    <source>
        <strain evidence="3">CGMCC 1.15290</strain>
    </source>
</reference>
<dbReference type="PANTHER" id="PTHR43546:SF9">
    <property type="entry name" value="L-ASCORBATE-6-PHOSPHATE LACTONASE ULAG-RELATED"/>
    <property type="match status" value="1"/>
</dbReference>
<dbReference type="EMBL" id="BMIB01000004">
    <property type="protein sequence ID" value="GGH77862.1"/>
    <property type="molecule type" value="Genomic_DNA"/>
</dbReference>